<feature type="compositionally biased region" description="Basic and acidic residues" evidence="9">
    <location>
        <begin position="240"/>
        <end position="249"/>
    </location>
</feature>
<feature type="region of interest" description="Disordered" evidence="9">
    <location>
        <begin position="203"/>
        <end position="249"/>
    </location>
</feature>
<evidence type="ECO:0000256" key="1">
    <source>
        <dbReference type="ARBA" id="ARBA00004604"/>
    </source>
</evidence>
<sequence length="405" mass="47841">MAKLKKTLQDIQMPAVQSTKTSIVKKRRNRRKKKTNVELLNNIDKNNLKKSSVSNEIAKDTFTNMQNSEKKESYSFKNKLNTKYVKNIDVPTKYPKDNKNNLKKLNTSKNKLAKYTENSSASIKYLKSNKNNIKKLSVSNDKAKDVFPNWQKSKMKKSYDSKNKFDAKCTENSDILIKYPKHDKKRISNMSQEIQINSNVKVKCKKNKKRKQDMNLNRTNKNAVRVNDEDDENNEDNSSEDDKDKSFTKREEKLKKLQMELKNLKFKMTKLIEENKDNMKQMSTNVDAQQIRPNILKLNKHKININRLKEMLENKSQIKKVAQSTLRNKKDTLRDRMKIQLRASRFRFINETLYNNDSSQSKHYFQKEPDSFMAYHAGYKQQIEQWLINPLDVIISSIKELYIMP</sequence>
<comment type="function">
    <text evidence="8">Probable methyltransferase required to silence rDNA.</text>
</comment>
<dbReference type="GO" id="GO:0006364">
    <property type="term" value="P:rRNA processing"/>
    <property type="evidence" value="ECO:0007669"/>
    <property type="project" value="UniProtKB-UniRule"/>
</dbReference>
<evidence type="ECO:0000256" key="3">
    <source>
        <dbReference type="ARBA" id="ARBA00022552"/>
    </source>
</evidence>
<dbReference type="STRING" id="456900.A0A195CPS8"/>
<comment type="subcellular location">
    <subcellularLocation>
        <location evidence="1 8">Nucleus</location>
        <location evidence="1 8">Nucleolus</location>
    </subcellularLocation>
</comment>
<dbReference type="GO" id="GO:0032259">
    <property type="term" value="P:methylation"/>
    <property type="evidence" value="ECO:0007669"/>
    <property type="project" value="UniProtKB-KW"/>
</dbReference>
<dbReference type="FunFam" id="1.10.10.2150:FF:000001">
    <property type="entry name" value="Ribosomal RNA-processing protein 8"/>
    <property type="match status" value="1"/>
</dbReference>
<dbReference type="EC" id="2.1.1.-" evidence="8"/>
<evidence type="ECO:0000256" key="9">
    <source>
        <dbReference type="SAM" id="MobiDB-lite"/>
    </source>
</evidence>
<proteinExistence type="inferred from homology"/>
<organism evidence="10 11">
    <name type="scientific">Cyphomyrmex costatus</name>
    <dbReference type="NCBI Taxonomy" id="456900"/>
    <lineage>
        <taxon>Eukaryota</taxon>
        <taxon>Metazoa</taxon>
        <taxon>Ecdysozoa</taxon>
        <taxon>Arthropoda</taxon>
        <taxon>Hexapoda</taxon>
        <taxon>Insecta</taxon>
        <taxon>Pterygota</taxon>
        <taxon>Neoptera</taxon>
        <taxon>Endopterygota</taxon>
        <taxon>Hymenoptera</taxon>
        <taxon>Apocrita</taxon>
        <taxon>Aculeata</taxon>
        <taxon>Formicoidea</taxon>
        <taxon>Formicidae</taxon>
        <taxon>Myrmicinae</taxon>
        <taxon>Cyphomyrmex</taxon>
    </lineage>
</organism>
<feature type="compositionally biased region" description="Acidic residues" evidence="9">
    <location>
        <begin position="228"/>
        <end position="239"/>
    </location>
</feature>
<protein>
    <recommendedName>
        <fullName evidence="8">Ribosomal RNA-processing protein 8</fullName>
        <ecNumber evidence="8">2.1.1.-</ecNumber>
    </recommendedName>
</protein>
<dbReference type="InterPro" id="IPR042036">
    <property type="entry name" value="RRP8_N"/>
</dbReference>
<dbReference type="InterPro" id="IPR007823">
    <property type="entry name" value="RRP8"/>
</dbReference>
<accession>A0A195CPS8</accession>
<dbReference type="GO" id="GO:0005730">
    <property type="term" value="C:nucleolus"/>
    <property type="evidence" value="ECO:0007669"/>
    <property type="project" value="UniProtKB-SubCell"/>
</dbReference>
<gene>
    <name evidence="10" type="ORF">ALC62_06434</name>
</gene>
<dbReference type="AlphaFoldDB" id="A0A195CPS8"/>
<keyword evidence="4 8" id="KW-0489">Methyltransferase</keyword>
<name>A0A195CPS8_9HYME</name>
<dbReference type="Proteomes" id="UP000078542">
    <property type="component" value="Unassembled WGS sequence"/>
</dbReference>
<dbReference type="Pfam" id="PF05148">
    <property type="entry name" value="Methyltransf_8"/>
    <property type="match status" value="1"/>
</dbReference>
<keyword evidence="3 8" id="KW-0698">rRNA processing</keyword>
<dbReference type="PANTHER" id="PTHR12787:SF0">
    <property type="entry name" value="RIBOSOMAL RNA-PROCESSING PROTEIN 8"/>
    <property type="match status" value="1"/>
</dbReference>
<evidence type="ECO:0000313" key="10">
    <source>
        <dbReference type="EMBL" id="KYN02635.1"/>
    </source>
</evidence>
<evidence type="ECO:0000256" key="4">
    <source>
        <dbReference type="ARBA" id="ARBA00022603"/>
    </source>
</evidence>
<evidence type="ECO:0000256" key="7">
    <source>
        <dbReference type="ARBA" id="ARBA00023242"/>
    </source>
</evidence>
<evidence type="ECO:0000256" key="2">
    <source>
        <dbReference type="ARBA" id="ARBA00006301"/>
    </source>
</evidence>
<dbReference type="Gene3D" id="1.10.10.2150">
    <property type="entry name" value="Ribosomal RNA-processing protein 8, N-terminal domain"/>
    <property type="match status" value="1"/>
</dbReference>
<comment type="similarity">
    <text evidence="2 8">Belongs to the methyltransferase superfamily. RRP8 family.</text>
</comment>
<keyword evidence="5 8" id="KW-0808">Transferase</keyword>
<keyword evidence="6 8" id="KW-0949">S-adenosyl-L-methionine</keyword>
<dbReference type="PANTHER" id="PTHR12787">
    <property type="entry name" value="RIBOSOMAL RNA-PROCESSING PROTEIN 8"/>
    <property type="match status" value="1"/>
</dbReference>
<evidence type="ECO:0000313" key="11">
    <source>
        <dbReference type="Proteomes" id="UP000078542"/>
    </source>
</evidence>
<dbReference type="EMBL" id="KQ977444">
    <property type="protein sequence ID" value="KYN02635.1"/>
    <property type="molecule type" value="Genomic_DNA"/>
</dbReference>
<keyword evidence="11" id="KW-1185">Reference proteome</keyword>
<evidence type="ECO:0000256" key="6">
    <source>
        <dbReference type="ARBA" id="ARBA00022691"/>
    </source>
</evidence>
<dbReference type="GO" id="GO:0008168">
    <property type="term" value="F:methyltransferase activity"/>
    <property type="evidence" value="ECO:0007669"/>
    <property type="project" value="UniProtKB-KW"/>
</dbReference>
<evidence type="ECO:0000256" key="8">
    <source>
        <dbReference type="RuleBase" id="RU365074"/>
    </source>
</evidence>
<keyword evidence="7 8" id="KW-0539">Nucleus</keyword>
<reference evidence="10 11" key="1">
    <citation type="submission" date="2016-03" db="EMBL/GenBank/DDBJ databases">
        <title>Cyphomyrmex costatus WGS genome.</title>
        <authorList>
            <person name="Nygaard S."/>
            <person name="Hu H."/>
            <person name="Boomsma J."/>
            <person name="Zhang G."/>
        </authorList>
    </citation>
    <scope>NUCLEOTIDE SEQUENCE [LARGE SCALE GENOMIC DNA]</scope>
    <source>
        <strain evidence="10">MS0001</strain>
        <tissue evidence="10">Whole body</tissue>
    </source>
</reference>
<evidence type="ECO:0000256" key="5">
    <source>
        <dbReference type="ARBA" id="ARBA00022679"/>
    </source>
</evidence>